<reference evidence="6 7" key="1">
    <citation type="submission" date="2020-09" db="EMBL/GenBank/DDBJ databases">
        <title>Sphingomonas sp., a new species isolated from pork steak.</title>
        <authorList>
            <person name="Heidler von Heilborn D."/>
        </authorList>
    </citation>
    <scope>NUCLEOTIDE SEQUENCE [LARGE SCALE GENOMIC DNA]</scope>
    <source>
        <strain evidence="7">S8-3T</strain>
    </source>
</reference>
<keyword evidence="2" id="KW-0805">Transcription regulation</keyword>
<dbReference type="PRINTS" id="PR00039">
    <property type="entry name" value="HTHLYSR"/>
</dbReference>
<dbReference type="GO" id="GO:0003700">
    <property type="term" value="F:DNA-binding transcription factor activity"/>
    <property type="evidence" value="ECO:0007669"/>
    <property type="project" value="InterPro"/>
</dbReference>
<sequence length="330" mass="35575">MLQLGHGESPGLARPIFRTRRPVGHNAQSSPPHVELCLISIVQRRPPSLESLRVFEACVRNASFTRAAAELGVTPSAVSLRIRDLEADMGVTLFVRAGPRVIATDAGRVMAGRIGDALGRMRAAVDTCARTTQALRLSAPPSFAARWLSPRLAAYHALPGAVPIRLEATAEVRGRGAFDLAIRTGLGDWADLETVRLMPVDAAPMLSPALRAGASLDRPEQLADLPLLPHDDWQRWFAEGNLSPPALQFAAIDYPTHDLDALAAVDGAGVALLSPTLFASLLEQGALVQPFARTIVGPAWHYLVLHRDEARAAVLQLADWITAQTDSFRR</sequence>
<feature type="domain" description="HTH lysR-type" evidence="5">
    <location>
        <begin position="47"/>
        <end position="104"/>
    </location>
</feature>
<dbReference type="SUPFAM" id="SSF53850">
    <property type="entry name" value="Periplasmic binding protein-like II"/>
    <property type="match status" value="1"/>
</dbReference>
<dbReference type="InterPro" id="IPR036390">
    <property type="entry name" value="WH_DNA-bd_sf"/>
</dbReference>
<dbReference type="PROSITE" id="PS50931">
    <property type="entry name" value="HTH_LYSR"/>
    <property type="match status" value="1"/>
</dbReference>
<dbReference type="PANTHER" id="PTHR30537">
    <property type="entry name" value="HTH-TYPE TRANSCRIPTIONAL REGULATOR"/>
    <property type="match status" value="1"/>
</dbReference>
<dbReference type="KEGG" id="spap:H3Z74_04405"/>
<dbReference type="Gene3D" id="1.10.10.10">
    <property type="entry name" value="Winged helix-like DNA-binding domain superfamily/Winged helix DNA-binding domain"/>
    <property type="match status" value="1"/>
</dbReference>
<dbReference type="Gene3D" id="3.40.190.10">
    <property type="entry name" value="Periplasmic binding protein-like II"/>
    <property type="match status" value="2"/>
</dbReference>
<dbReference type="InterPro" id="IPR000847">
    <property type="entry name" value="LysR_HTH_N"/>
</dbReference>
<accession>A0A7H0LQA9</accession>
<name>A0A7H0LQA9_9SPHN</name>
<evidence type="ECO:0000313" key="7">
    <source>
        <dbReference type="Proteomes" id="UP000516148"/>
    </source>
</evidence>
<keyword evidence="4" id="KW-0804">Transcription</keyword>
<gene>
    <name evidence="6" type="ORF">H3Z74_04405</name>
</gene>
<dbReference type="GO" id="GO:0043565">
    <property type="term" value="F:sequence-specific DNA binding"/>
    <property type="evidence" value="ECO:0007669"/>
    <property type="project" value="TreeGrafter"/>
</dbReference>
<dbReference type="InterPro" id="IPR058163">
    <property type="entry name" value="LysR-type_TF_proteobact-type"/>
</dbReference>
<evidence type="ECO:0000313" key="6">
    <source>
        <dbReference type="EMBL" id="QNQ11862.1"/>
    </source>
</evidence>
<dbReference type="Pfam" id="PF03466">
    <property type="entry name" value="LysR_substrate"/>
    <property type="match status" value="1"/>
</dbReference>
<evidence type="ECO:0000256" key="3">
    <source>
        <dbReference type="ARBA" id="ARBA00023125"/>
    </source>
</evidence>
<dbReference type="InterPro" id="IPR005119">
    <property type="entry name" value="LysR_subst-bd"/>
</dbReference>
<dbReference type="EMBL" id="CP061038">
    <property type="protein sequence ID" value="QNQ11862.1"/>
    <property type="molecule type" value="Genomic_DNA"/>
</dbReference>
<dbReference type="SUPFAM" id="SSF46785">
    <property type="entry name" value="Winged helix' DNA-binding domain"/>
    <property type="match status" value="1"/>
</dbReference>
<dbReference type="AlphaFoldDB" id="A0A7H0LQA9"/>
<keyword evidence="7" id="KW-1185">Reference proteome</keyword>
<proteinExistence type="inferred from homology"/>
<dbReference type="InterPro" id="IPR036388">
    <property type="entry name" value="WH-like_DNA-bd_sf"/>
</dbReference>
<organism evidence="6 7">
    <name type="scientific">Sphingomonas alpina</name>
    <dbReference type="NCBI Taxonomy" id="653931"/>
    <lineage>
        <taxon>Bacteria</taxon>
        <taxon>Pseudomonadati</taxon>
        <taxon>Pseudomonadota</taxon>
        <taxon>Alphaproteobacteria</taxon>
        <taxon>Sphingomonadales</taxon>
        <taxon>Sphingomonadaceae</taxon>
        <taxon>Sphingomonas</taxon>
    </lineage>
</organism>
<dbReference type="Pfam" id="PF00126">
    <property type="entry name" value="HTH_1"/>
    <property type="match status" value="1"/>
</dbReference>
<evidence type="ECO:0000256" key="1">
    <source>
        <dbReference type="ARBA" id="ARBA00009437"/>
    </source>
</evidence>
<evidence type="ECO:0000256" key="2">
    <source>
        <dbReference type="ARBA" id="ARBA00023015"/>
    </source>
</evidence>
<dbReference type="PANTHER" id="PTHR30537:SF74">
    <property type="entry name" value="HTH-TYPE TRANSCRIPTIONAL REGULATOR TRPI"/>
    <property type="match status" value="1"/>
</dbReference>
<comment type="similarity">
    <text evidence="1">Belongs to the LysR transcriptional regulatory family.</text>
</comment>
<keyword evidence="3" id="KW-0238">DNA-binding</keyword>
<dbReference type="GO" id="GO:0006351">
    <property type="term" value="P:DNA-templated transcription"/>
    <property type="evidence" value="ECO:0007669"/>
    <property type="project" value="TreeGrafter"/>
</dbReference>
<evidence type="ECO:0000259" key="5">
    <source>
        <dbReference type="PROSITE" id="PS50931"/>
    </source>
</evidence>
<protein>
    <submittedName>
        <fullName evidence="6">LysR family transcriptional regulator</fullName>
    </submittedName>
</protein>
<evidence type="ECO:0000256" key="4">
    <source>
        <dbReference type="ARBA" id="ARBA00023163"/>
    </source>
</evidence>
<dbReference type="Proteomes" id="UP000516148">
    <property type="component" value="Chromosome"/>
</dbReference>